<comment type="caution">
    <text evidence="3">The sequence shown here is derived from an EMBL/GenBank/DDBJ whole genome shotgun (WGS) entry which is preliminary data.</text>
</comment>
<dbReference type="SMART" id="SM00448">
    <property type="entry name" value="REC"/>
    <property type="match status" value="1"/>
</dbReference>
<protein>
    <recommendedName>
        <fullName evidence="2">Response regulatory domain-containing protein</fullName>
    </recommendedName>
</protein>
<dbReference type="PATRIC" id="fig|13690.10.peg.4939"/>
<evidence type="ECO:0000259" key="2">
    <source>
        <dbReference type="PROSITE" id="PS50110"/>
    </source>
</evidence>
<dbReference type="RefSeq" id="WP_051035858.1">
    <property type="nucleotide sequence ID" value="NZ_CALUBW010000026.1"/>
</dbReference>
<dbReference type="GO" id="GO:0000160">
    <property type="term" value="P:phosphorelay signal transduction system"/>
    <property type="evidence" value="ECO:0007669"/>
    <property type="project" value="InterPro"/>
</dbReference>
<feature type="domain" description="Response regulatory" evidence="2">
    <location>
        <begin position="4"/>
        <end position="115"/>
    </location>
</feature>
<evidence type="ECO:0000313" key="4">
    <source>
        <dbReference type="Proteomes" id="UP000028534"/>
    </source>
</evidence>
<evidence type="ECO:0000313" key="3">
    <source>
        <dbReference type="EMBL" id="KEZ14541.1"/>
    </source>
</evidence>
<gene>
    <name evidence="3" type="ORF">CP98_04786</name>
</gene>
<dbReference type="Gene3D" id="3.40.50.2300">
    <property type="match status" value="1"/>
</dbReference>
<keyword evidence="1" id="KW-0597">Phosphoprotein</keyword>
<dbReference type="Proteomes" id="UP000028534">
    <property type="component" value="Unassembled WGS sequence"/>
</dbReference>
<feature type="modified residue" description="4-aspartylphosphate" evidence="1">
    <location>
        <position position="54"/>
    </location>
</feature>
<reference evidence="3 4" key="1">
    <citation type="submission" date="2014-03" db="EMBL/GenBank/DDBJ databases">
        <title>Genome sequence of Sphingobium yanoikuyae B1.</title>
        <authorList>
            <person name="Gan H.M."/>
            <person name="Gan H.Y."/>
            <person name="Savka M.A."/>
        </authorList>
    </citation>
    <scope>NUCLEOTIDE SEQUENCE [LARGE SCALE GENOMIC DNA]</scope>
    <source>
        <strain evidence="3 4">B1</strain>
    </source>
</reference>
<name>A0A084E999_SPHYA</name>
<dbReference type="InterPro" id="IPR001789">
    <property type="entry name" value="Sig_transdc_resp-reg_receiver"/>
</dbReference>
<proteinExistence type="predicted"/>
<dbReference type="EMBL" id="JGVR01000050">
    <property type="protein sequence ID" value="KEZ14541.1"/>
    <property type="molecule type" value="Genomic_DNA"/>
</dbReference>
<dbReference type="InterPro" id="IPR011006">
    <property type="entry name" value="CheY-like_superfamily"/>
</dbReference>
<sequence>MAGTVLLVEDELFVALDLQDTIENAGFSVDGPYISVASAMSALGSVLPDCAILDVRLADGEVYPVAEALAAAGIPFIFHSGHADASMLVERFPSAVVCGKPCSPAQLRDTLKRVTEGDWDMASAAVL</sequence>
<accession>A0A084E999</accession>
<dbReference type="PROSITE" id="PS50110">
    <property type="entry name" value="RESPONSE_REGULATORY"/>
    <property type="match status" value="1"/>
</dbReference>
<dbReference type="SUPFAM" id="SSF52172">
    <property type="entry name" value="CheY-like"/>
    <property type="match status" value="1"/>
</dbReference>
<dbReference type="eggNOG" id="COG0784">
    <property type="taxonomic scope" value="Bacteria"/>
</dbReference>
<dbReference type="AlphaFoldDB" id="A0A084E999"/>
<organism evidence="3 4">
    <name type="scientific">Sphingobium yanoikuyae</name>
    <name type="common">Sphingomonas yanoikuyae</name>
    <dbReference type="NCBI Taxonomy" id="13690"/>
    <lineage>
        <taxon>Bacteria</taxon>
        <taxon>Pseudomonadati</taxon>
        <taxon>Pseudomonadota</taxon>
        <taxon>Alphaproteobacteria</taxon>
        <taxon>Sphingomonadales</taxon>
        <taxon>Sphingomonadaceae</taxon>
        <taxon>Sphingobium</taxon>
    </lineage>
</organism>
<evidence type="ECO:0000256" key="1">
    <source>
        <dbReference type="PROSITE-ProRule" id="PRU00169"/>
    </source>
</evidence>